<organism evidence="2 3">
    <name type="scientific">Trifolium subterraneum</name>
    <name type="common">Subterranean clover</name>
    <dbReference type="NCBI Taxonomy" id="3900"/>
    <lineage>
        <taxon>Eukaryota</taxon>
        <taxon>Viridiplantae</taxon>
        <taxon>Streptophyta</taxon>
        <taxon>Embryophyta</taxon>
        <taxon>Tracheophyta</taxon>
        <taxon>Spermatophyta</taxon>
        <taxon>Magnoliopsida</taxon>
        <taxon>eudicotyledons</taxon>
        <taxon>Gunneridae</taxon>
        <taxon>Pentapetalae</taxon>
        <taxon>rosids</taxon>
        <taxon>fabids</taxon>
        <taxon>Fabales</taxon>
        <taxon>Fabaceae</taxon>
        <taxon>Papilionoideae</taxon>
        <taxon>50 kb inversion clade</taxon>
        <taxon>NPAAA clade</taxon>
        <taxon>Hologalegina</taxon>
        <taxon>IRL clade</taxon>
        <taxon>Trifolieae</taxon>
        <taxon>Trifolium</taxon>
    </lineage>
</organism>
<dbReference type="Proteomes" id="UP000242715">
    <property type="component" value="Unassembled WGS sequence"/>
</dbReference>
<sequence length="247" mass="28047">MVFLNLGLGGKVRDGGNRGSLWWREIVCIREGDPWVDGIPLWEQFGCLFELADTKSRSVAEMFSLGWGIDGEAWQWKRQLRAWDEEMLWECQTLLSNLSLQVQSLHRWQRQPDPVIGYTVQGAYQLLTAQDSATMADAENLIWHPQVPLKVSIFAWRLHRDRLPKKANLVVRDVLSTAADSCVFGCGAAESAHHIFLSCSISGSIWPLVRSWIDITSVDSTSLHDHFVQFTYSSGGSRVRRSFLQLI</sequence>
<dbReference type="Pfam" id="PF13966">
    <property type="entry name" value="zf-RVT"/>
    <property type="match status" value="1"/>
</dbReference>
<reference evidence="3" key="1">
    <citation type="journal article" date="2017" name="Front. Plant Sci.">
        <title>Climate Clever Clovers: New Paradigm to Reduce the Environmental Footprint of Ruminants by Breeding Low Methanogenic Forages Utilizing Haplotype Variation.</title>
        <authorList>
            <person name="Kaur P."/>
            <person name="Appels R."/>
            <person name="Bayer P.E."/>
            <person name="Keeble-Gagnere G."/>
            <person name="Wang J."/>
            <person name="Hirakawa H."/>
            <person name="Shirasawa K."/>
            <person name="Vercoe P."/>
            <person name="Stefanova K."/>
            <person name="Durmic Z."/>
            <person name="Nichols P."/>
            <person name="Revell C."/>
            <person name="Isobe S.N."/>
            <person name="Edwards D."/>
            <person name="Erskine W."/>
        </authorList>
    </citation>
    <scope>NUCLEOTIDE SEQUENCE [LARGE SCALE GENOMIC DNA]</scope>
    <source>
        <strain evidence="3">cv. Daliak</strain>
    </source>
</reference>
<name>A0A2Z6ML59_TRISU</name>
<evidence type="ECO:0000313" key="3">
    <source>
        <dbReference type="Proteomes" id="UP000242715"/>
    </source>
</evidence>
<proteinExistence type="predicted"/>
<dbReference type="InterPro" id="IPR026960">
    <property type="entry name" value="RVT-Znf"/>
</dbReference>
<evidence type="ECO:0000259" key="1">
    <source>
        <dbReference type="Pfam" id="PF13966"/>
    </source>
</evidence>
<protein>
    <recommendedName>
        <fullName evidence="1">Reverse transcriptase zinc-binding domain-containing protein</fullName>
    </recommendedName>
</protein>
<dbReference type="PANTHER" id="PTHR36617">
    <property type="entry name" value="PROTEIN, PUTATIVE-RELATED"/>
    <property type="match status" value="1"/>
</dbReference>
<gene>
    <name evidence="2" type="ORF">TSUD_229270</name>
</gene>
<keyword evidence="3" id="KW-1185">Reference proteome</keyword>
<evidence type="ECO:0000313" key="2">
    <source>
        <dbReference type="EMBL" id="GAU18937.1"/>
    </source>
</evidence>
<accession>A0A2Z6ML59</accession>
<dbReference type="EMBL" id="DF973190">
    <property type="protein sequence ID" value="GAU18937.1"/>
    <property type="molecule type" value="Genomic_DNA"/>
</dbReference>
<dbReference type="AlphaFoldDB" id="A0A2Z6ML59"/>
<feature type="domain" description="Reverse transcriptase zinc-binding" evidence="1">
    <location>
        <begin position="118"/>
        <end position="206"/>
    </location>
</feature>
<dbReference type="OrthoDB" id="683646at2759"/>
<dbReference type="PANTHER" id="PTHR36617:SF5">
    <property type="entry name" value="OS05G0421675 PROTEIN"/>
    <property type="match status" value="1"/>
</dbReference>